<feature type="domain" description="Trichome birefringence-like C-terminal" evidence="2">
    <location>
        <begin position="1"/>
        <end position="51"/>
    </location>
</feature>
<accession>A0AAV5JRY1</accession>
<name>A0AAV5JRY1_9ROSI</name>
<proteinExistence type="inferred from homology"/>
<comment type="caution">
    <text evidence="3">The sequence shown here is derived from an EMBL/GenBank/DDBJ whole genome shotgun (WGS) entry which is preliminary data.</text>
</comment>
<organism evidence="3 4">
    <name type="scientific">Rubroshorea leprosula</name>
    <dbReference type="NCBI Taxonomy" id="152421"/>
    <lineage>
        <taxon>Eukaryota</taxon>
        <taxon>Viridiplantae</taxon>
        <taxon>Streptophyta</taxon>
        <taxon>Embryophyta</taxon>
        <taxon>Tracheophyta</taxon>
        <taxon>Spermatophyta</taxon>
        <taxon>Magnoliopsida</taxon>
        <taxon>eudicotyledons</taxon>
        <taxon>Gunneridae</taxon>
        <taxon>Pentapetalae</taxon>
        <taxon>rosids</taxon>
        <taxon>malvids</taxon>
        <taxon>Malvales</taxon>
        <taxon>Dipterocarpaceae</taxon>
        <taxon>Rubroshorea</taxon>
    </lineage>
</organism>
<dbReference type="Pfam" id="PF13839">
    <property type="entry name" value="PC-Esterase"/>
    <property type="match status" value="1"/>
</dbReference>
<evidence type="ECO:0000313" key="4">
    <source>
        <dbReference type="Proteomes" id="UP001054252"/>
    </source>
</evidence>
<dbReference type="InterPro" id="IPR026057">
    <property type="entry name" value="TBL_C"/>
</dbReference>
<dbReference type="EMBL" id="BPVZ01000045">
    <property type="protein sequence ID" value="GKV16377.1"/>
    <property type="molecule type" value="Genomic_DNA"/>
</dbReference>
<comment type="similarity">
    <text evidence="1">Belongs to the PC-esterase family. TBL subfamily.</text>
</comment>
<dbReference type="Proteomes" id="UP001054252">
    <property type="component" value="Unassembled WGS sequence"/>
</dbReference>
<evidence type="ECO:0000313" key="3">
    <source>
        <dbReference type="EMBL" id="GKV16377.1"/>
    </source>
</evidence>
<gene>
    <name evidence="3" type="ORF">SLEP1_g27028</name>
</gene>
<protein>
    <recommendedName>
        <fullName evidence="2">Trichome birefringence-like C-terminal domain-containing protein</fullName>
    </recommendedName>
</protein>
<dbReference type="AlphaFoldDB" id="A0AAV5JRY1"/>
<dbReference type="GO" id="GO:0016740">
    <property type="term" value="F:transferase activity"/>
    <property type="evidence" value="ECO:0007669"/>
    <property type="project" value="InterPro"/>
</dbReference>
<reference evidence="3 4" key="1">
    <citation type="journal article" date="2021" name="Commun. Biol.">
        <title>The genome of Shorea leprosula (Dipterocarpaceae) highlights the ecological relevance of drought in aseasonal tropical rainforests.</title>
        <authorList>
            <person name="Ng K.K.S."/>
            <person name="Kobayashi M.J."/>
            <person name="Fawcett J.A."/>
            <person name="Hatakeyama M."/>
            <person name="Paape T."/>
            <person name="Ng C.H."/>
            <person name="Ang C.C."/>
            <person name="Tnah L.H."/>
            <person name="Lee C.T."/>
            <person name="Nishiyama T."/>
            <person name="Sese J."/>
            <person name="O'Brien M.J."/>
            <person name="Copetti D."/>
            <person name="Mohd Noor M.I."/>
            <person name="Ong R.C."/>
            <person name="Putra M."/>
            <person name="Sireger I.Z."/>
            <person name="Indrioko S."/>
            <person name="Kosugi Y."/>
            <person name="Izuno A."/>
            <person name="Isagi Y."/>
            <person name="Lee S.L."/>
            <person name="Shimizu K.K."/>
        </authorList>
    </citation>
    <scope>NUCLEOTIDE SEQUENCE [LARGE SCALE GENOMIC DNA]</scope>
    <source>
        <strain evidence="3">214</strain>
    </source>
</reference>
<sequence>MVCLVQSVILEEKKSFHRIPPTTTMIFKAEEYNASIEYHWVPFMVDSDSYHATYHTVLR</sequence>
<evidence type="ECO:0000256" key="1">
    <source>
        <dbReference type="ARBA" id="ARBA00007727"/>
    </source>
</evidence>
<evidence type="ECO:0000259" key="2">
    <source>
        <dbReference type="Pfam" id="PF13839"/>
    </source>
</evidence>
<keyword evidence="4" id="KW-1185">Reference proteome</keyword>